<evidence type="ECO:0000313" key="3">
    <source>
        <dbReference type="Proteomes" id="UP000028524"/>
    </source>
</evidence>
<feature type="region of interest" description="Disordered" evidence="1">
    <location>
        <begin position="58"/>
        <end position="82"/>
    </location>
</feature>
<sequence length="231" mass="25269">MESIHARRQVVGRGVEVVIISQQAEGCEQELRTRRTCAACPLVNGYFPSFVSLREGRNNRAHANNRGKNDDTSRSFNRKGFARPSQRLGRILRDAVPIPCEVMPIHRHAPPICSNVLPLVDQKVAVWPPPGATSALTRSHTFVMPAACVWLAATLPVVRLTPVTCCTDNVLPAPVAVDHPRKVELQPAGADRPVFAFSYYVEHPVKVASHHGGRQGNESDADAVAARVRVL</sequence>
<keyword evidence="3" id="KW-1185">Reference proteome</keyword>
<dbReference type="AlphaFoldDB" id="A0A084Q7N7"/>
<dbReference type="Proteomes" id="UP000028524">
    <property type="component" value="Unassembled WGS sequence"/>
</dbReference>
<evidence type="ECO:0000313" key="2">
    <source>
        <dbReference type="EMBL" id="KFA59972.1"/>
    </source>
</evidence>
<protein>
    <submittedName>
        <fullName evidence="2">Uncharacterized protein</fullName>
    </submittedName>
</protein>
<accession>A0A084Q7N7</accession>
<dbReference type="EMBL" id="KL661951">
    <property type="protein sequence ID" value="KFA59972.1"/>
    <property type="molecule type" value="Genomic_DNA"/>
</dbReference>
<organism evidence="2 3">
    <name type="scientific">Stachybotrys chlorohalonatus (strain IBT 40285)</name>
    <dbReference type="NCBI Taxonomy" id="1283841"/>
    <lineage>
        <taxon>Eukaryota</taxon>
        <taxon>Fungi</taxon>
        <taxon>Dikarya</taxon>
        <taxon>Ascomycota</taxon>
        <taxon>Pezizomycotina</taxon>
        <taxon>Sordariomycetes</taxon>
        <taxon>Hypocreomycetidae</taxon>
        <taxon>Hypocreales</taxon>
        <taxon>Stachybotryaceae</taxon>
        <taxon>Stachybotrys</taxon>
    </lineage>
</organism>
<dbReference type="InParanoid" id="A0A084Q7N7"/>
<proteinExistence type="predicted"/>
<evidence type="ECO:0000256" key="1">
    <source>
        <dbReference type="SAM" id="MobiDB-lite"/>
    </source>
</evidence>
<dbReference type="HOGENOM" id="CLU_1200480_0_0_1"/>
<reference evidence="2 3" key="1">
    <citation type="journal article" date="2014" name="BMC Genomics">
        <title>Comparative genome sequencing reveals chemotype-specific gene clusters in the toxigenic black mold Stachybotrys.</title>
        <authorList>
            <person name="Semeiks J."/>
            <person name="Borek D."/>
            <person name="Otwinowski Z."/>
            <person name="Grishin N.V."/>
        </authorList>
    </citation>
    <scope>NUCLEOTIDE SEQUENCE [LARGE SCALE GENOMIC DNA]</scope>
    <source>
        <strain evidence="2 3">IBT 40285</strain>
    </source>
</reference>
<gene>
    <name evidence="2" type="ORF">S40285_10565</name>
</gene>
<name>A0A084Q7N7_STAC4</name>